<dbReference type="InterPro" id="IPR036412">
    <property type="entry name" value="HAD-like_sf"/>
</dbReference>
<proteinExistence type="predicted"/>
<dbReference type="EMBL" id="FNOP01000001">
    <property type="protein sequence ID" value="SDW42874.1"/>
    <property type="molecule type" value="Genomic_DNA"/>
</dbReference>
<evidence type="ECO:0000313" key="1">
    <source>
        <dbReference type="EMBL" id="SDW42874.1"/>
    </source>
</evidence>
<dbReference type="SFLD" id="SFLDS00003">
    <property type="entry name" value="Haloacid_Dehalogenase"/>
    <property type="match status" value="1"/>
</dbReference>
<dbReference type="AlphaFoldDB" id="A0A1H2THX3"/>
<accession>A0A1H2THX3</accession>
<dbReference type="GO" id="GO:0005829">
    <property type="term" value="C:cytosol"/>
    <property type="evidence" value="ECO:0007669"/>
    <property type="project" value="TreeGrafter"/>
</dbReference>
<dbReference type="SUPFAM" id="SSF56784">
    <property type="entry name" value="HAD-like"/>
    <property type="match status" value="1"/>
</dbReference>
<dbReference type="Gene3D" id="1.10.150.240">
    <property type="entry name" value="Putative phosphatase, domain 2"/>
    <property type="match status" value="1"/>
</dbReference>
<dbReference type="PANTHER" id="PTHR43434:SF25">
    <property type="entry name" value="PHOSPHOGLYCOLATE PHOSPHATASE"/>
    <property type="match status" value="1"/>
</dbReference>
<dbReference type="PANTHER" id="PTHR43434">
    <property type="entry name" value="PHOSPHOGLYCOLATE PHOSPHATASE"/>
    <property type="match status" value="1"/>
</dbReference>
<dbReference type="RefSeq" id="WP_074704168.1">
    <property type="nucleotide sequence ID" value="NZ_FNOP01000001.1"/>
</dbReference>
<dbReference type="SFLD" id="SFLDG01129">
    <property type="entry name" value="C1.5:_HAD__Beta-PGM__Phosphata"/>
    <property type="match status" value="1"/>
</dbReference>
<dbReference type="Pfam" id="PF13419">
    <property type="entry name" value="HAD_2"/>
    <property type="match status" value="1"/>
</dbReference>
<dbReference type="Gene3D" id="3.40.50.1000">
    <property type="entry name" value="HAD superfamily/HAD-like"/>
    <property type="match status" value="1"/>
</dbReference>
<dbReference type="InterPro" id="IPR023214">
    <property type="entry name" value="HAD_sf"/>
</dbReference>
<dbReference type="GO" id="GO:0006281">
    <property type="term" value="P:DNA repair"/>
    <property type="evidence" value="ECO:0007669"/>
    <property type="project" value="TreeGrafter"/>
</dbReference>
<dbReference type="InterPro" id="IPR050155">
    <property type="entry name" value="HAD-like_hydrolase_sf"/>
</dbReference>
<dbReference type="InterPro" id="IPR023198">
    <property type="entry name" value="PGP-like_dom2"/>
</dbReference>
<comment type="caution">
    <text evidence="1">The sequence shown here is derived from an EMBL/GenBank/DDBJ whole genome shotgun (WGS) entry which is preliminary data.</text>
</comment>
<evidence type="ECO:0000313" key="2">
    <source>
        <dbReference type="Proteomes" id="UP000182379"/>
    </source>
</evidence>
<protein>
    <submittedName>
        <fullName evidence="1">Phosphoglycolate phosphatase, HAD superfamily</fullName>
    </submittedName>
</protein>
<gene>
    <name evidence="1" type="ORF">SAMN05216495_101219</name>
</gene>
<name>A0A1H2THX3_ACIFE</name>
<dbReference type="InterPro" id="IPR041492">
    <property type="entry name" value="HAD_2"/>
</dbReference>
<dbReference type="Proteomes" id="UP000182379">
    <property type="component" value="Unassembled WGS sequence"/>
</dbReference>
<organism evidence="1 2">
    <name type="scientific">Acidaminococcus fermentans</name>
    <dbReference type="NCBI Taxonomy" id="905"/>
    <lineage>
        <taxon>Bacteria</taxon>
        <taxon>Bacillati</taxon>
        <taxon>Bacillota</taxon>
        <taxon>Negativicutes</taxon>
        <taxon>Acidaminococcales</taxon>
        <taxon>Acidaminococcaceae</taxon>
        <taxon>Acidaminococcus</taxon>
    </lineage>
</organism>
<dbReference type="GO" id="GO:0008967">
    <property type="term" value="F:phosphoglycolate phosphatase activity"/>
    <property type="evidence" value="ECO:0007669"/>
    <property type="project" value="TreeGrafter"/>
</dbReference>
<reference evidence="1 2" key="1">
    <citation type="submission" date="2016-10" db="EMBL/GenBank/DDBJ databases">
        <authorList>
            <person name="Varghese N."/>
            <person name="Submissions S."/>
        </authorList>
    </citation>
    <scope>NUCLEOTIDE SEQUENCE [LARGE SCALE GENOMIC DNA]</scope>
    <source>
        <strain evidence="1 2">WCC6</strain>
    </source>
</reference>
<sequence length="229" mass="25751">MKYICWDIDGTLLLTNYAGVAAMKSTIIDLYGLDNFEFTYGMAGRTDTYIARKAIEGIQGRCTPEEVTRMLQAYGKKLPASLVEKQGHLLPHVKETLEWIRQDPDTTSLLLTGNCEVAAHAKLAYFGIEEEFDYSRSAFGEISELRDDLSQALWDRVRKTDPCVTRDQLVVIGDTPHDITCAQAIGVRSLIVLKGSAYAPDRLEAYHPWKIIPELPEDPRDLNAILEED</sequence>